<organism evidence="1 2">
    <name type="scientific">Panagrolaimus sp. ES5</name>
    <dbReference type="NCBI Taxonomy" id="591445"/>
    <lineage>
        <taxon>Eukaryota</taxon>
        <taxon>Metazoa</taxon>
        <taxon>Ecdysozoa</taxon>
        <taxon>Nematoda</taxon>
        <taxon>Chromadorea</taxon>
        <taxon>Rhabditida</taxon>
        <taxon>Tylenchina</taxon>
        <taxon>Panagrolaimomorpha</taxon>
        <taxon>Panagrolaimoidea</taxon>
        <taxon>Panagrolaimidae</taxon>
        <taxon>Panagrolaimus</taxon>
    </lineage>
</organism>
<reference evidence="2" key="1">
    <citation type="submission" date="2022-11" db="UniProtKB">
        <authorList>
            <consortium name="WormBaseParasite"/>
        </authorList>
    </citation>
    <scope>IDENTIFICATION</scope>
</reference>
<proteinExistence type="predicted"/>
<dbReference type="Proteomes" id="UP000887579">
    <property type="component" value="Unplaced"/>
</dbReference>
<sequence>AKFIKENPKFDGRGLIIAILDDVVDVSCPGMQKTSTGIPKILDCFDFTGAGNVDTSTIKEADKNNTVIGLSGRTLKIPSTWRNPSGQWHLGKKSFHELIQTYKRDEHCIMLNNKNWAKRDIVKNKERKDAEKALEEKDKWHNDYIHVATDLFKDHIMHVTGLPTNDFSSDLFEKYFNKYSPVAYIVYKQNLTEAYIRFHLTEKNVAIKVLNKMNGSLFENAKKRYGRIQFQGQEIQCKVLEGEEEDKFWAEVLEGEKEENYCANLIINNNNNKLAMGIQNNETFLKSLKGISENTNSKCCEDLMKAGLNNLFVDCIVWFDGNKWQACIDLSFSKEDLENAKVLTNFRDEHEYAFIKDKISYCITVHENGNLLEIFISYVEHGTLIAHIAAGNFPEEPERNGLAPGAQIISMNVIS</sequence>
<dbReference type="WBParaSite" id="ES5_v2.g26156.t1">
    <property type="protein sequence ID" value="ES5_v2.g26156.t1"/>
    <property type="gene ID" value="ES5_v2.g26156"/>
</dbReference>
<evidence type="ECO:0000313" key="1">
    <source>
        <dbReference type="Proteomes" id="UP000887579"/>
    </source>
</evidence>
<protein>
    <submittedName>
        <fullName evidence="2">XRRM domain-containing protein</fullName>
    </submittedName>
</protein>
<evidence type="ECO:0000313" key="2">
    <source>
        <dbReference type="WBParaSite" id="ES5_v2.g26156.t1"/>
    </source>
</evidence>
<name>A0AC34G9D4_9BILA</name>
<accession>A0AC34G9D4</accession>